<dbReference type="Pfam" id="PF01798">
    <property type="entry name" value="Nop"/>
    <property type="match status" value="1"/>
</dbReference>
<gene>
    <name evidence="12" type="primary">Nop56</name>
    <name evidence="12" type="ORF">GTO92_0001460</name>
</gene>
<evidence type="ECO:0000256" key="2">
    <source>
        <dbReference type="ARBA" id="ARBA00009211"/>
    </source>
</evidence>
<feature type="non-terminal residue" evidence="12">
    <location>
        <position position="550"/>
    </location>
</feature>
<dbReference type="Gene3D" id="1.10.246.90">
    <property type="entry name" value="Nop domain"/>
    <property type="match status" value="1"/>
</dbReference>
<proteinExistence type="inferred from homology"/>
<protein>
    <recommendedName>
        <fullName evidence="5">Nucleolar protein 56</fullName>
    </recommendedName>
    <alternativeName>
        <fullName evidence="6">Nucleolar protein 5A</fullName>
    </alternativeName>
</protein>
<accession>A0ABS2YW20</accession>
<organism evidence="12 13">
    <name type="scientific">Polypterus senegalus</name>
    <name type="common">Senegal bichir</name>
    <dbReference type="NCBI Taxonomy" id="55291"/>
    <lineage>
        <taxon>Eukaryota</taxon>
        <taxon>Metazoa</taxon>
        <taxon>Chordata</taxon>
        <taxon>Craniata</taxon>
        <taxon>Vertebrata</taxon>
        <taxon>Euteleostomi</taxon>
        <taxon>Actinopterygii</taxon>
        <taxon>Polypteriformes</taxon>
        <taxon>Polypteridae</taxon>
        <taxon>Polypterus</taxon>
    </lineage>
</organism>
<reference evidence="12" key="1">
    <citation type="journal article" date="2021" name="Cell">
        <title>Tracing the genetic footprints of vertebrate landing in non-teleost ray-finned fishes.</title>
        <authorList>
            <person name="Bi X."/>
            <person name="Wang K."/>
            <person name="Yang L."/>
            <person name="Pan H."/>
            <person name="Jiang H."/>
            <person name="Wei Q."/>
            <person name="Fang M."/>
            <person name="Yu H."/>
            <person name="Zhu C."/>
            <person name="Cai Y."/>
            <person name="He Y."/>
            <person name="Gan X."/>
            <person name="Zeng H."/>
            <person name="Yu D."/>
            <person name="Zhu Y."/>
            <person name="Jiang H."/>
            <person name="Qiu Q."/>
            <person name="Yang H."/>
            <person name="Zhang Y.E."/>
            <person name="Wang W."/>
            <person name="Zhu M."/>
            <person name="He S."/>
            <person name="Zhang G."/>
        </authorList>
    </citation>
    <scope>NUCLEOTIDE SEQUENCE</scope>
    <source>
        <strain evidence="12">Bchr_001</strain>
    </source>
</reference>
<keyword evidence="9" id="KW-0175">Coiled coil</keyword>
<evidence type="ECO:0000256" key="1">
    <source>
        <dbReference type="ARBA" id="ARBA00004604"/>
    </source>
</evidence>
<dbReference type="Gene3D" id="1.10.287.4070">
    <property type="match status" value="1"/>
</dbReference>
<dbReference type="InterPro" id="IPR012976">
    <property type="entry name" value="NOSIC"/>
</dbReference>
<evidence type="ECO:0000256" key="4">
    <source>
        <dbReference type="ARBA" id="ARBA00023242"/>
    </source>
</evidence>
<comment type="similarity">
    <text evidence="2">Belongs to the NOP5/NOP56 family.</text>
</comment>
<comment type="function">
    <text evidence="7">Involved in the early to middle stages of 60S ribosomal subunit biogenesis. Required for the biogenesis of box C/D snoRNAs such U3, U8 and U14 snoRNAs. Part of the small subunit (SSU) processome, first precursor of the small eukaryotic ribosomal subunit. During the assembly of the SSU processome in the nucleolus, many ribosome biogenesis factors, an RNA chaperone and ribosomal proteins associate with the nascent pre-rRNA and work in concert to generate RNA folding, modifications, rearrangements and cleavage as well as targeted degradation of pre-ribosomal RNA by the RNA exosome. Core component of box C/D small nucleolar ribonucleoprotein (snoRNP) complexes that function in methylation of multiple sites on ribosomal RNAs (rRNAs) and messenger RNAs (mRNAs).</text>
</comment>
<dbReference type="SMART" id="SM00931">
    <property type="entry name" value="NOSIC"/>
    <property type="match status" value="1"/>
</dbReference>
<dbReference type="InterPro" id="IPR036070">
    <property type="entry name" value="Nop_dom_sf"/>
</dbReference>
<dbReference type="InterPro" id="IPR002687">
    <property type="entry name" value="Nop_dom"/>
</dbReference>
<keyword evidence="4" id="KW-0539">Nucleus</keyword>
<feature type="domain" description="Nop" evidence="11">
    <location>
        <begin position="268"/>
        <end position="386"/>
    </location>
</feature>
<comment type="subunit">
    <text evidence="8">Part of a large pre-ribosomal ribonucleoprotein (RNP) complex, that consists of at least 62 ribosomal proteins, 45 nonribosomal proteins and both pre-rRNA and mature rRNA species. Within this complex directly interacts with TCOF1 in an RNA-independent manner. Core component of box C/D small nucleolar ribonucleoprotein (snoRNP) particles; the core proteins SNU13, NOP56, NOP58 and FBL or FBLL1 assemble stepwise onto the snoRNA. Interacts with NOP1 and NOP58. Interacts with NUFIP1, RUVBL1 and RUVBL2; RUVBL1:RUVBL2 seem to bridge the association of NOP56 with NUFIP1. Part of the small subunit (SSU) processome, composed of more than 70 proteins and the RNA chaperone small nucleolar RNA (snoRNA) U3. Interacts with NOP2 and FBL.</text>
</comment>
<dbReference type="InterPro" id="IPR045056">
    <property type="entry name" value="Nop56/Nop58"/>
</dbReference>
<feature type="coiled-coil region" evidence="9">
    <location>
        <begin position="420"/>
        <end position="461"/>
    </location>
</feature>
<evidence type="ECO:0000256" key="3">
    <source>
        <dbReference type="ARBA" id="ARBA00022517"/>
    </source>
</evidence>
<evidence type="ECO:0000313" key="12">
    <source>
        <dbReference type="EMBL" id="MBN3290926.1"/>
    </source>
</evidence>
<evidence type="ECO:0000313" key="13">
    <source>
        <dbReference type="Proteomes" id="UP001166052"/>
    </source>
</evidence>
<dbReference type="EMBL" id="JAAWVN010010170">
    <property type="protein sequence ID" value="MBN3290926.1"/>
    <property type="molecule type" value="Genomic_DNA"/>
</dbReference>
<evidence type="ECO:0000256" key="7">
    <source>
        <dbReference type="ARBA" id="ARBA00053627"/>
    </source>
</evidence>
<dbReference type="Proteomes" id="UP001166052">
    <property type="component" value="Unassembled WGS sequence"/>
</dbReference>
<dbReference type="InterPro" id="IPR012974">
    <property type="entry name" value="NOP58/56_N"/>
</dbReference>
<feature type="non-terminal residue" evidence="12">
    <location>
        <position position="1"/>
    </location>
</feature>
<evidence type="ECO:0000259" key="11">
    <source>
        <dbReference type="PROSITE" id="PS51358"/>
    </source>
</evidence>
<comment type="caution">
    <text evidence="12">The sequence shown here is derived from an EMBL/GenBank/DDBJ whole genome shotgun (WGS) entry which is preliminary data.</text>
</comment>
<name>A0ABS2YW20_POLSE</name>
<dbReference type="PROSITE" id="PS51358">
    <property type="entry name" value="NOP"/>
    <property type="match status" value="1"/>
</dbReference>
<dbReference type="Pfam" id="PF08156">
    <property type="entry name" value="NOP5NT"/>
    <property type="match status" value="1"/>
</dbReference>
<evidence type="ECO:0000256" key="6">
    <source>
        <dbReference type="ARBA" id="ARBA00041388"/>
    </source>
</evidence>
<evidence type="ECO:0000256" key="10">
    <source>
        <dbReference type="SAM" id="MobiDB-lite"/>
    </source>
</evidence>
<sequence length="550" mass="60681">MLLPQVEESVLSVGKFNTIVQLTAFSPFKSAQSALENINAISEGIIHADLKLFLETNIPPSGKKRKVVLGVADGKIGAAVQEELGVSCQTGGVVAEILRGIRLHFHSLVKGLTAQSASKAQLGLGHSYSRAKVKFNVNRADNMIIQSIALLDQLDKDINTFAMRVREWYGYHFPELIKIISDNYTYCCLAKLIGNRKELSSESLEALEEVVMDSAKAQAILEASKSSMGMDISPIDLINIESFSSRVISLAEYRKGLQEYLRSKMSQVAPNLAALIGEVVGARLISHAGSLTNLAKYPASTVQILGAEKALFRALKTRGNTPKYGLIFHSTFIGRAAAKNKGRISRYLANKCTIASRIDCFSEIPTSVFGDKLREQVEERLSFYETGEAPRKNIDVMKEAVAEASWSSGDLLGDFRFVATDDASEVTAELKRKIEKKEKKKKKKEKRRLEALATAEEEEKEMKAQSNGEASHLCLSVSFNENDEAEVVKKKKKRSISDVSENGVSEIPPTKKKKKSKEVMQEEAEELPSIVPEVTQSGKKKKKSKVMEDE</sequence>
<comment type="subcellular location">
    <subcellularLocation>
        <location evidence="1">Nucleus</location>
        <location evidence="1">Nucleolus</location>
    </subcellularLocation>
</comment>
<dbReference type="SUPFAM" id="SSF89124">
    <property type="entry name" value="Nop domain"/>
    <property type="match status" value="1"/>
</dbReference>
<evidence type="ECO:0000256" key="9">
    <source>
        <dbReference type="SAM" id="Coils"/>
    </source>
</evidence>
<evidence type="ECO:0000256" key="5">
    <source>
        <dbReference type="ARBA" id="ARBA00040742"/>
    </source>
</evidence>
<dbReference type="PANTHER" id="PTHR10894">
    <property type="entry name" value="NUCLEOLAR PROTEIN 5 NUCLEOLAR PROTEIN NOP5 NOP58"/>
    <property type="match status" value="1"/>
</dbReference>
<dbReference type="PANTHER" id="PTHR10894:SF0">
    <property type="entry name" value="NUCLEOLAR PROTEIN 56"/>
    <property type="match status" value="1"/>
</dbReference>
<evidence type="ECO:0000256" key="8">
    <source>
        <dbReference type="ARBA" id="ARBA00064370"/>
    </source>
</evidence>
<keyword evidence="13" id="KW-1185">Reference proteome</keyword>
<dbReference type="InterPro" id="IPR042239">
    <property type="entry name" value="Nop_C"/>
</dbReference>
<keyword evidence="3" id="KW-0690">Ribosome biogenesis</keyword>
<feature type="region of interest" description="Disordered" evidence="10">
    <location>
        <begin position="486"/>
        <end position="550"/>
    </location>
</feature>